<dbReference type="KEGG" id="tsy:THSYN_17330"/>
<dbReference type="RefSeq" id="WP_100922478.1">
    <property type="nucleotide sequence ID" value="NZ_CP020370.1"/>
</dbReference>
<keyword evidence="3" id="KW-1185">Reference proteome</keyword>
<evidence type="ECO:0000256" key="1">
    <source>
        <dbReference type="SAM" id="MobiDB-lite"/>
    </source>
</evidence>
<name>A0A2K8UH31_9GAMM</name>
<dbReference type="OrthoDB" id="8481263at2"/>
<dbReference type="EMBL" id="CP020370">
    <property type="protein sequence ID" value="AUB84822.1"/>
    <property type="molecule type" value="Genomic_DNA"/>
</dbReference>
<protein>
    <recommendedName>
        <fullName evidence="4">Crp/Fnr family transcriptional regulator</fullName>
    </recommendedName>
</protein>
<proteinExistence type="predicted"/>
<accession>A0A2K8UH31</accession>
<evidence type="ECO:0000313" key="3">
    <source>
        <dbReference type="Proteomes" id="UP000232638"/>
    </source>
</evidence>
<evidence type="ECO:0008006" key="4">
    <source>
        <dbReference type="Google" id="ProtNLM"/>
    </source>
</evidence>
<sequence length="147" mass="16009">MPTSNPAPTPAPEQRLAQIFAQLGTPQQRSLLAFAEFLAAGGAPAPDQVPPQAQSRTQIQEPTPLPRPDRETVIAAIRRLGLTYAMLDREPMLHETAGLMSAHVLHGRTAAAVIDDLEALFRRRYQDYRTHQGHASGELEADAPEGD</sequence>
<organism evidence="2 3">
    <name type="scientific">Candidatus Thiodictyon syntrophicum</name>
    <dbReference type="NCBI Taxonomy" id="1166950"/>
    <lineage>
        <taxon>Bacteria</taxon>
        <taxon>Pseudomonadati</taxon>
        <taxon>Pseudomonadota</taxon>
        <taxon>Gammaproteobacteria</taxon>
        <taxon>Chromatiales</taxon>
        <taxon>Chromatiaceae</taxon>
        <taxon>Thiodictyon</taxon>
    </lineage>
</organism>
<feature type="compositionally biased region" description="Low complexity" evidence="1">
    <location>
        <begin position="42"/>
        <end position="54"/>
    </location>
</feature>
<gene>
    <name evidence="2" type="ORF">THSYN_17330</name>
</gene>
<dbReference type="AlphaFoldDB" id="A0A2K8UH31"/>
<dbReference type="Proteomes" id="UP000232638">
    <property type="component" value="Chromosome"/>
</dbReference>
<reference evidence="2 3" key="1">
    <citation type="submission" date="2017-03" db="EMBL/GenBank/DDBJ databases">
        <title>Complete genome sequence of Candidatus 'Thiodictyon syntrophicum' sp. nov. strain Cad16T, a photolithoautotroph purple sulfur bacterium isolated from an alpine meromictic lake.</title>
        <authorList>
            <person name="Luedin S.M."/>
            <person name="Pothier J.F."/>
            <person name="Danza F."/>
            <person name="Storelli N."/>
            <person name="Wittwer M."/>
            <person name="Tonolla M."/>
        </authorList>
    </citation>
    <scope>NUCLEOTIDE SEQUENCE [LARGE SCALE GENOMIC DNA]</scope>
    <source>
        <strain evidence="2 3">Cad16T</strain>
    </source>
</reference>
<feature type="region of interest" description="Disordered" evidence="1">
    <location>
        <begin position="42"/>
        <end position="69"/>
    </location>
</feature>
<evidence type="ECO:0000313" key="2">
    <source>
        <dbReference type="EMBL" id="AUB84822.1"/>
    </source>
</evidence>